<dbReference type="InterPro" id="IPR029787">
    <property type="entry name" value="Nucleotide_cyclase"/>
</dbReference>
<dbReference type="PANTHER" id="PTHR45138:SF9">
    <property type="entry name" value="DIGUANYLATE CYCLASE DGCM-RELATED"/>
    <property type="match status" value="1"/>
</dbReference>
<feature type="transmembrane region" description="Helical" evidence="1">
    <location>
        <begin position="52"/>
        <end position="74"/>
    </location>
</feature>
<dbReference type="PANTHER" id="PTHR45138">
    <property type="entry name" value="REGULATORY COMPONENTS OF SENSORY TRANSDUCTION SYSTEM"/>
    <property type="match status" value="1"/>
</dbReference>
<organism evidence="3 4">
    <name type="scientific">Rhodococcoides trifolii</name>
    <dbReference type="NCBI Taxonomy" id="908250"/>
    <lineage>
        <taxon>Bacteria</taxon>
        <taxon>Bacillati</taxon>
        <taxon>Actinomycetota</taxon>
        <taxon>Actinomycetes</taxon>
        <taxon>Mycobacteriales</taxon>
        <taxon>Nocardiaceae</taxon>
        <taxon>Rhodococcoides</taxon>
    </lineage>
</organism>
<accession>A0A917FPT5</accession>
<dbReference type="NCBIfam" id="TIGR00254">
    <property type="entry name" value="GGDEF"/>
    <property type="match status" value="1"/>
</dbReference>
<dbReference type="EMBL" id="BMCU01000001">
    <property type="protein sequence ID" value="GGF96437.1"/>
    <property type="molecule type" value="Genomic_DNA"/>
</dbReference>
<keyword evidence="1" id="KW-0472">Membrane</keyword>
<dbReference type="SUPFAM" id="SSF55073">
    <property type="entry name" value="Nucleotide cyclase"/>
    <property type="match status" value="1"/>
</dbReference>
<evidence type="ECO:0000256" key="1">
    <source>
        <dbReference type="SAM" id="Phobius"/>
    </source>
</evidence>
<evidence type="ECO:0000313" key="4">
    <source>
        <dbReference type="Proteomes" id="UP000654257"/>
    </source>
</evidence>
<dbReference type="AlphaFoldDB" id="A0A917FPT5"/>
<dbReference type="InterPro" id="IPR000160">
    <property type="entry name" value="GGDEF_dom"/>
</dbReference>
<gene>
    <name evidence="3" type="ORF">GCM10007304_07990</name>
</gene>
<dbReference type="SMART" id="SM00267">
    <property type="entry name" value="GGDEF"/>
    <property type="match status" value="1"/>
</dbReference>
<evidence type="ECO:0000259" key="2">
    <source>
        <dbReference type="PROSITE" id="PS50887"/>
    </source>
</evidence>
<dbReference type="Pfam" id="PF00990">
    <property type="entry name" value="GGDEF"/>
    <property type="match status" value="1"/>
</dbReference>
<dbReference type="GO" id="GO:0052621">
    <property type="term" value="F:diguanylate cyclase activity"/>
    <property type="evidence" value="ECO:0007669"/>
    <property type="project" value="TreeGrafter"/>
</dbReference>
<reference evidence="3" key="2">
    <citation type="submission" date="2020-09" db="EMBL/GenBank/DDBJ databases">
        <authorList>
            <person name="Sun Q."/>
            <person name="Sedlacek I."/>
        </authorList>
    </citation>
    <scope>NUCLEOTIDE SEQUENCE</scope>
    <source>
        <strain evidence="3">CCM 7905</strain>
    </source>
</reference>
<dbReference type="GO" id="GO:0043709">
    <property type="term" value="P:cell adhesion involved in single-species biofilm formation"/>
    <property type="evidence" value="ECO:0007669"/>
    <property type="project" value="TreeGrafter"/>
</dbReference>
<dbReference type="InterPro" id="IPR050469">
    <property type="entry name" value="Diguanylate_Cyclase"/>
</dbReference>
<proteinExistence type="predicted"/>
<keyword evidence="4" id="KW-1185">Reference proteome</keyword>
<feature type="domain" description="GGDEF" evidence="2">
    <location>
        <begin position="249"/>
        <end position="383"/>
    </location>
</feature>
<dbReference type="CDD" id="cd01949">
    <property type="entry name" value="GGDEF"/>
    <property type="match status" value="1"/>
</dbReference>
<dbReference type="InterPro" id="IPR043128">
    <property type="entry name" value="Rev_trsase/Diguanyl_cyclase"/>
</dbReference>
<dbReference type="GO" id="GO:0005886">
    <property type="term" value="C:plasma membrane"/>
    <property type="evidence" value="ECO:0007669"/>
    <property type="project" value="TreeGrafter"/>
</dbReference>
<feature type="transmembrane region" description="Helical" evidence="1">
    <location>
        <begin position="80"/>
        <end position="103"/>
    </location>
</feature>
<dbReference type="GO" id="GO:1902201">
    <property type="term" value="P:negative regulation of bacterial-type flagellum-dependent cell motility"/>
    <property type="evidence" value="ECO:0007669"/>
    <property type="project" value="TreeGrafter"/>
</dbReference>
<dbReference type="RefSeq" id="WP_188543362.1">
    <property type="nucleotide sequence ID" value="NZ_BMCU01000001.1"/>
</dbReference>
<sequence>MERLQSIEETRSGRHRRGSFARGVATLSDWFHQPFDYMWILTYQSTRSLHRVIKSVIGAGVLLYMVASITMLLSPQGPTGVVATTWVLLVLVLQFAVAWFWFFGPLPGRWGLIAFGLFADLGLASVLATYQPLAAVTGCALFAISGAYFTYFVSPRWLVAHLVFSITFIDAMAVRAYTSQAYDFATIVAGSVVILGAVAGVPLFAHLAWTIITRDARRAALDPLTGLYNRRGWDSALEELWSRGFDKRHTLAVFLIDIDKFKRVNDQFGHDVGDSVIRLLSRRLETLFGDYGIIARTGGEEFLAAVTGDISLVEGLIERIGDALYNGSDQVPVTASVGVAVLDAESDLWDVGVSIVVRAGRIADSMMYRAKDAGGDRVLTAAL</sequence>
<feature type="transmembrane region" description="Helical" evidence="1">
    <location>
        <begin position="184"/>
        <end position="209"/>
    </location>
</feature>
<feature type="transmembrane region" description="Helical" evidence="1">
    <location>
        <begin position="158"/>
        <end position="178"/>
    </location>
</feature>
<name>A0A917FPT5_9NOCA</name>
<comment type="caution">
    <text evidence="3">The sequence shown here is derived from an EMBL/GenBank/DDBJ whole genome shotgun (WGS) entry which is preliminary data.</text>
</comment>
<keyword evidence="1" id="KW-0812">Transmembrane</keyword>
<feature type="transmembrane region" description="Helical" evidence="1">
    <location>
        <begin position="110"/>
        <end position="127"/>
    </location>
</feature>
<keyword evidence="1" id="KW-1133">Transmembrane helix</keyword>
<reference evidence="3" key="1">
    <citation type="journal article" date="2014" name="Int. J. Syst. Evol. Microbiol.">
        <title>Complete genome sequence of Corynebacterium casei LMG S-19264T (=DSM 44701T), isolated from a smear-ripened cheese.</title>
        <authorList>
            <consortium name="US DOE Joint Genome Institute (JGI-PGF)"/>
            <person name="Walter F."/>
            <person name="Albersmeier A."/>
            <person name="Kalinowski J."/>
            <person name="Ruckert C."/>
        </authorList>
    </citation>
    <scope>NUCLEOTIDE SEQUENCE</scope>
    <source>
        <strain evidence="3">CCM 7905</strain>
    </source>
</reference>
<dbReference type="PROSITE" id="PS50887">
    <property type="entry name" value="GGDEF"/>
    <property type="match status" value="1"/>
</dbReference>
<dbReference type="Gene3D" id="3.30.70.270">
    <property type="match status" value="1"/>
</dbReference>
<dbReference type="Proteomes" id="UP000654257">
    <property type="component" value="Unassembled WGS sequence"/>
</dbReference>
<evidence type="ECO:0000313" key="3">
    <source>
        <dbReference type="EMBL" id="GGF96437.1"/>
    </source>
</evidence>
<protein>
    <recommendedName>
        <fullName evidence="2">GGDEF domain-containing protein</fullName>
    </recommendedName>
</protein>
<feature type="transmembrane region" description="Helical" evidence="1">
    <location>
        <begin position="133"/>
        <end position="151"/>
    </location>
</feature>